<sequence length="56" mass="6780">MKSYLEQYGITAKDLDSYYDEIVNQKVLKDWCTIYDSQYSPSNYGDIKIETQWENW</sequence>
<gene>
    <name evidence="1" type="ORF">SORDD14_01563</name>
</gene>
<organism evidence="1 2">
    <name type="scientific">Streptococcus oralis</name>
    <dbReference type="NCBI Taxonomy" id="1303"/>
    <lineage>
        <taxon>Bacteria</taxon>
        <taxon>Bacillati</taxon>
        <taxon>Bacillota</taxon>
        <taxon>Bacilli</taxon>
        <taxon>Lactobacillales</taxon>
        <taxon>Streptococcaceae</taxon>
        <taxon>Streptococcus</taxon>
    </lineage>
</organism>
<reference evidence="1 2" key="1">
    <citation type="submission" date="2016-01" db="EMBL/GenBank/DDBJ databases">
        <title>Highly variable Streptococcus oralis are common among viridans streptococci isolated from primates.</title>
        <authorList>
            <person name="Denapaite D."/>
            <person name="Rieger M."/>
            <person name="Koendgen S."/>
            <person name="Brueckner R."/>
            <person name="Ochigava I."/>
            <person name="Kappeler P."/>
            <person name="Maetz-Rensing K."/>
            <person name="Leendertz F."/>
            <person name="Hakenbeck R."/>
        </authorList>
    </citation>
    <scope>NUCLEOTIDE SEQUENCE [LARGE SCALE GENOMIC DNA]</scope>
    <source>
        <strain evidence="1 2">DD14</strain>
    </source>
</reference>
<dbReference type="PATRIC" id="fig|1303.77.peg.1737"/>
<evidence type="ECO:0000313" key="1">
    <source>
        <dbReference type="EMBL" id="KXT79795.1"/>
    </source>
</evidence>
<name>A0A139NUS7_STROR</name>
<dbReference type="EMBL" id="LQRI01000205">
    <property type="protein sequence ID" value="KXT79795.1"/>
    <property type="molecule type" value="Genomic_DNA"/>
</dbReference>
<evidence type="ECO:0000313" key="2">
    <source>
        <dbReference type="Proteomes" id="UP000070497"/>
    </source>
</evidence>
<dbReference type="InterPro" id="IPR048042">
    <property type="entry name" value="TipC-like"/>
</dbReference>
<comment type="caution">
    <text evidence="1">The sequence shown here is derived from an EMBL/GenBank/DDBJ whole genome shotgun (WGS) entry which is preliminary data.</text>
</comment>
<dbReference type="NCBIfam" id="NF033863">
    <property type="entry name" value="immun_TipC_fam"/>
    <property type="match status" value="1"/>
</dbReference>
<dbReference type="AlphaFoldDB" id="A0A139NUS7"/>
<protein>
    <submittedName>
        <fullName evidence="1">Uncharacterized protein</fullName>
    </submittedName>
</protein>
<accession>A0A139NUS7</accession>
<proteinExistence type="predicted"/>
<dbReference type="Proteomes" id="UP000070497">
    <property type="component" value="Unassembled WGS sequence"/>
</dbReference>